<dbReference type="InterPro" id="IPR011990">
    <property type="entry name" value="TPR-like_helical_dom_sf"/>
</dbReference>
<dbReference type="OrthoDB" id="9991317at2759"/>
<dbReference type="AlphaFoldDB" id="A0A0C9Z4N2"/>
<dbReference type="SMART" id="SM00028">
    <property type="entry name" value="TPR"/>
    <property type="match status" value="4"/>
</dbReference>
<proteinExistence type="predicted"/>
<dbReference type="Pfam" id="PF13374">
    <property type="entry name" value="TPR_10"/>
    <property type="match status" value="2"/>
</dbReference>
<sequence length="666" mass="76346">MAATDDVSHGRERLKRCPPGHASRYVALYSLAWTLQQRFKKERKIDDLNEAITLHRDALELRPVENEESDRSDSLYNLAVCLYRRYDKLGAVDDLEEAIAIGREALTLRPPGHPHRDVSLFQVGAYLRMRFEKQAEVCDLEEAIQLLHAALELHPPGYQRRSPTLHHLILCLSSRYESQGLVADLEELVTLRRTMLDLCPRGHSDYVVSLHNLACDLRRRYAKTAAISDLQESIELHRAALELRLSGHRDQSSTLRELTLCLSKRYDKLGIVADLEEAIEFGRAAMRLSPPGHPDRGEFLHSLACNLRKRFVKQTAMQDLEEAIELLRPALQLRPIGDPDRSSSLYELAFCLSRRHDKHGVAEDLEEAVALGREALKLRPPRHLDRGVLLNSFACDLWKKFQYLRQAAAVVRPSSRADLASAFFELSQHLWDRFRKQATLIDLDDAICLATYALELRSPEDDSVAAWVERLLKGEILYGPVVLDEAIDSLRALAIYHRARFQSQHEMVDLNGAITYYRHILRFHLTGRPNRASFLHDLAQCLAGRFRQRTTTADLDDAITLEQEALHLLDREDPEYDASRRCLIDYLKTKFSSQVDVTSSDVSGVIHLDVEQVIRDVVFETLKNMPTRLLHTPTGILCNRDEQVSRFMKSKLYKRLVSLCTTYDWH</sequence>
<dbReference type="SUPFAM" id="SSF48452">
    <property type="entry name" value="TPR-like"/>
    <property type="match status" value="1"/>
</dbReference>
<evidence type="ECO:0000313" key="2">
    <source>
        <dbReference type="Proteomes" id="UP000054018"/>
    </source>
</evidence>
<protein>
    <submittedName>
        <fullName evidence="1">Uncharacterized protein</fullName>
    </submittedName>
</protein>
<accession>A0A0C9Z4N2</accession>
<organism evidence="1 2">
    <name type="scientific">Pisolithus microcarpus 441</name>
    <dbReference type="NCBI Taxonomy" id="765257"/>
    <lineage>
        <taxon>Eukaryota</taxon>
        <taxon>Fungi</taxon>
        <taxon>Dikarya</taxon>
        <taxon>Basidiomycota</taxon>
        <taxon>Agaricomycotina</taxon>
        <taxon>Agaricomycetes</taxon>
        <taxon>Agaricomycetidae</taxon>
        <taxon>Boletales</taxon>
        <taxon>Sclerodermatineae</taxon>
        <taxon>Pisolithaceae</taxon>
        <taxon>Pisolithus</taxon>
    </lineage>
</organism>
<name>A0A0C9Z4N2_9AGAM</name>
<reference evidence="2" key="2">
    <citation type="submission" date="2015-01" db="EMBL/GenBank/DDBJ databases">
        <title>Evolutionary Origins and Diversification of the Mycorrhizal Mutualists.</title>
        <authorList>
            <consortium name="DOE Joint Genome Institute"/>
            <consortium name="Mycorrhizal Genomics Consortium"/>
            <person name="Kohler A."/>
            <person name="Kuo A."/>
            <person name="Nagy L.G."/>
            <person name="Floudas D."/>
            <person name="Copeland A."/>
            <person name="Barry K.W."/>
            <person name="Cichocki N."/>
            <person name="Veneault-Fourrey C."/>
            <person name="LaButti K."/>
            <person name="Lindquist E.A."/>
            <person name="Lipzen A."/>
            <person name="Lundell T."/>
            <person name="Morin E."/>
            <person name="Murat C."/>
            <person name="Riley R."/>
            <person name="Ohm R."/>
            <person name="Sun H."/>
            <person name="Tunlid A."/>
            <person name="Henrissat B."/>
            <person name="Grigoriev I.V."/>
            <person name="Hibbett D.S."/>
            <person name="Martin F."/>
        </authorList>
    </citation>
    <scope>NUCLEOTIDE SEQUENCE [LARGE SCALE GENOMIC DNA]</scope>
    <source>
        <strain evidence="2">441</strain>
    </source>
</reference>
<reference evidence="1 2" key="1">
    <citation type="submission" date="2014-04" db="EMBL/GenBank/DDBJ databases">
        <authorList>
            <consortium name="DOE Joint Genome Institute"/>
            <person name="Kuo A."/>
            <person name="Kohler A."/>
            <person name="Costa M.D."/>
            <person name="Nagy L.G."/>
            <person name="Floudas D."/>
            <person name="Copeland A."/>
            <person name="Barry K.W."/>
            <person name="Cichocki N."/>
            <person name="Veneault-Fourrey C."/>
            <person name="LaButti K."/>
            <person name="Lindquist E.A."/>
            <person name="Lipzen A."/>
            <person name="Lundell T."/>
            <person name="Morin E."/>
            <person name="Murat C."/>
            <person name="Sun H."/>
            <person name="Tunlid A."/>
            <person name="Henrissat B."/>
            <person name="Grigoriev I.V."/>
            <person name="Hibbett D.S."/>
            <person name="Martin F."/>
            <person name="Nordberg H.P."/>
            <person name="Cantor M.N."/>
            <person name="Hua S.X."/>
        </authorList>
    </citation>
    <scope>NUCLEOTIDE SEQUENCE [LARGE SCALE GENOMIC DNA]</scope>
    <source>
        <strain evidence="1 2">441</strain>
    </source>
</reference>
<keyword evidence="2" id="KW-1185">Reference proteome</keyword>
<dbReference type="Gene3D" id="1.25.40.10">
    <property type="entry name" value="Tetratricopeptide repeat domain"/>
    <property type="match status" value="3"/>
</dbReference>
<dbReference type="PANTHER" id="PTHR19959:SF119">
    <property type="entry name" value="FUNGAL LIPASE-LIKE DOMAIN-CONTAINING PROTEIN"/>
    <property type="match status" value="1"/>
</dbReference>
<dbReference type="PANTHER" id="PTHR19959">
    <property type="entry name" value="KINESIN LIGHT CHAIN"/>
    <property type="match status" value="1"/>
</dbReference>
<dbReference type="EMBL" id="KN833720">
    <property type="protein sequence ID" value="KIK24016.1"/>
    <property type="molecule type" value="Genomic_DNA"/>
</dbReference>
<dbReference type="InterPro" id="IPR019734">
    <property type="entry name" value="TPR_rpt"/>
</dbReference>
<gene>
    <name evidence="1" type="ORF">PISMIDRAFT_420849</name>
</gene>
<evidence type="ECO:0000313" key="1">
    <source>
        <dbReference type="EMBL" id="KIK24016.1"/>
    </source>
</evidence>
<dbReference type="Proteomes" id="UP000054018">
    <property type="component" value="Unassembled WGS sequence"/>
</dbReference>
<dbReference type="HOGENOM" id="CLU_000288_138_6_1"/>